<evidence type="ECO:0000313" key="13">
    <source>
        <dbReference type="Proteomes" id="UP000759443"/>
    </source>
</evidence>
<evidence type="ECO:0000256" key="4">
    <source>
        <dbReference type="ARBA" id="ARBA00019078"/>
    </source>
</evidence>
<evidence type="ECO:0000259" key="10">
    <source>
        <dbReference type="Pfam" id="PF00462"/>
    </source>
</evidence>
<organism evidence="12 13">
    <name type="scientific">Rhizobium halophytocola</name>
    <dbReference type="NCBI Taxonomy" id="735519"/>
    <lineage>
        <taxon>Bacteria</taxon>
        <taxon>Pseudomonadati</taxon>
        <taxon>Pseudomonadota</taxon>
        <taxon>Alphaproteobacteria</taxon>
        <taxon>Hyphomicrobiales</taxon>
        <taxon>Rhizobiaceae</taxon>
        <taxon>Rhizobium/Agrobacterium group</taxon>
        <taxon>Rhizobium</taxon>
    </lineage>
</organism>
<comment type="pathway">
    <text evidence="3">One-carbon metabolism; methylamine degradation.</text>
</comment>
<comment type="function">
    <text evidence="1">May be specifically involved in the processing, transport, and/or maturation of the MADH beta-subunit.</text>
</comment>
<evidence type="ECO:0000256" key="1">
    <source>
        <dbReference type="ARBA" id="ARBA00003475"/>
    </source>
</evidence>
<evidence type="ECO:0000256" key="7">
    <source>
        <dbReference type="ARBA" id="ARBA00023136"/>
    </source>
</evidence>
<comment type="caution">
    <text evidence="12">The sequence shown here is derived from an EMBL/GenBank/DDBJ whole genome shotgun (WGS) entry which is preliminary data.</text>
</comment>
<dbReference type="InterPro" id="IPR036249">
    <property type="entry name" value="Thioredoxin-like_sf"/>
</dbReference>
<name>A0ABS4DWD9_9HYPH</name>
<dbReference type="Proteomes" id="UP000759443">
    <property type="component" value="Unassembled WGS sequence"/>
</dbReference>
<dbReference type="InterPro" id="IPR009908">
    <property type="entry name" value="Methylamine_util_MauE"/>
</dbReference>
<comment type="subcellular location">
    <subcellularLocation>
        <location evidence="2">Membrane</location>
        <topology evidence="2">Multi-pass membrane protein</topology>
    </subcellularLocation>
</comment>
<sequence>MLRKDANPQDTPDDDMLGLDQTPPLGTPIPLATPLAAGISVPDPGLEPVSQAPAQDRTASLYRMVMPKHICPYGQKARWLLERNGYTVDDHWLETREATDRFQREHDVETTPQVFIGGERIGGYDELGQFFGHPLPVEGSTSYKPVIAIFATALLMAIAVSIAALGTLAPVRIVEWFIAISMCILGIQKLQDVESFSTMFLNYDLAAQRFVPYAYLYPFLETGAGILMLAGILTFVSAPIALVIGTIGAVSVFRAVYVQKRELKCACVGGSSNVPLGFVSLTEDLMMVAMGLWMGARALGILG</sequence>
<feature type="domain" description="Glutaredoxin" evidence="10">
    <location>
        <begin position="68"/>
        <end position="121"/>
    </location>
</feature>
<feature type="domain" description="Methylamine utilisation protein MauE" evidence="11">
    <location>
        <begin position="171"/>
        <end position="294"/>
    </location>
</feature>
<keyword evidence="7 9" id="KW-0472">Membrane</keyword>
<dbReference type="PROSITE" id="PS51354">
    <property type="entry name" value="GLUTAREDOXIN_2"/>
    <property type="match status" value="1"/>
</dbReference>
<evidence type="ECO:0000259" key="11">
    <source>
        <dbReference type="Pfam" id="PF07291"/>
    </source>
</evidence>
<dbReference type="Pfam" id="PF07291">
    <property type="entry name" value="MauE"/>
    <property type="match status" value="1"/>
</dbReference>
<gene>
    <name evidence="12" type="ORF">J2Z17_001422</name>
</gene>
<evidence type="ECO:0000256" key="3">
    <source>
        <dbReference type="ARBA" id="ARBA00004856"/>
    </source>
</evidence>
<accession>A0ABS4DWD9</accession>
<evidence type="ECO:0000256" key="5">
    <source>
        <dbReference type="ARBA" id="ARBA00022692"/>
    </source>
</evidence>
<dbReference type="InterPro" id="IPR002109">
    <property type="entry name" value="Glutaredoxin"/>
</dbReference>
<dbReference type="SUPFAM" id="SSF52833">
    <property type="entry name" value="Thioredoxin-like"/>
    <property type="match status" value="1"/>
</dbReference>
<evidence type="ECO:0000256" key="8">
    <source>
        <dbReference type="SAM" id="MobiDB-lite"/>
    </source>
</evidence>
<evidence type="ECO:0000313" key="12">
    <source>
        <dbReference type="EMBL" id="MBP1850001.1"/>
    </source>
</evidence>
<keyword evidence="13" id="KW-1185">Reference proteome</keyword>
<dbReference type="EMBL" id="JAGGJU010000003">
    <property type="protein sequence ID" value="MBP1850001.1"/>
    <property type="molecule type" value="Genomic_DNA"/>
</dbReference>
<dbReference type="Gene3D" id="3.40.30.10">
    <property type="entry name" value="Glutaredoxin"/>
    <property type="match status" value="1"/>
</dbReference>
<feature type="transmembrane region" description="Helical" evidence="9">
    <location>
        <begin position="226"/>
        <end position="253"/>
    </location>
</feature>
<proteinExistence type="predicted"/>
<reference evidence="12 13" key="1">
    <citation type="submission" date="2021-03" db="EMBL/GenBank/DDBJ databases">
        <title>Genomic Encyclopedia of Type Strains, Phase IV (KMG-IV): sequencing the most valuable type-strain genomes for metagenomic binning, comparative biology and taxonomic classification.</title>
        <authorList>
            <person name="Goeker M."/>
        </authorList>
    </citation>
    <scope>NUCLEOTIDE SEQUENCE [LARGE SCALE GENOMIC DNA]</scope>
    <source>
        <strain evidence="12 13">DSM 21600</strain>
    </source>
</reference>
<feature type="transmembrane region" description="Helical" evidence="9">
    <location>
        <begin position="173"/>
        <end position="191"/>
    </location>
</feature>
<evidence type="ECO:0000256" key="2">
    <source>
        <dbReference type="ARBA" id="ARBA00004141"/>
    </source>
</evidence>
<dbReference type="Pfam" id="PF00462">
    <property type="entry name" value="Glutaredoxin"/>
    <property type="match status" value="1"/>
</dbReference>
<keyword evidence="6 9" id="KW-1133">Transmembrane helix</keyword>
<keyword evidence="5 9" id="KW-0812">Transmembrane</keyword>
<protein>
    <recommendedName>
        <fullName evidence="4">Methylamine utilization protein MauE</fullName>
    </recommendedName>
</protein>
<feature type="transmembrane region" description="Helical" evidence="9">
    <location>
        <begin position="146"/>
        <end position="166"/>
    </location>
</feature>
<feature type="region of interest" description="Disordered" evidence="8">
    <location>
        <begin position="1"/>
        <end position="36"/>
    </location>
</feature>
<evidence type="ECO:0000256" key="9">
    <source>
        <dbReference type="SAM" id="Phobius"/>
    </source>
</evidence>
<evidence type="ECO:0000256" key="6">
    <source>
        <dbReference type="ARBA" id="ARBA00022989"/>
    </source>
</evidence>